<accession>A0ABW2E925</accession>
<dbReference type="Proteomes" id="UP001596409">
    <property type="component" value="Unassembled WGS sequence"/>
</dbReference>
<gene>
    <name evidence="1" type="ORF">ACFQMH_34145</name>
</gene>
<evidence type="ECO:0000313" key="1">
    <source>
        <dbReference type="EMBL" id="MFC7016649.1"/>
    </source>
</evidence>
<dbReference type="EMBL" id="JBHSYM010000081">
    <property type="protein sequence ID" value="MFC7016649.1"/>
    <property type="molecule type" value="Genomic_DNA"/>
</dbReference>
<comment type="caution">
    <text evidence="1">The sequence shown here is derived from an EMBL/GenBank/DDBJ whole genome shotgun (WGS) entry which is preliminary data.</text>
</comment>
<name>A0ABW2E925_9ACTN</name>
<sequence length="50" mass="5305">MRGFSGLLLTAGLDHTLFGATAAREDGSMTFLAPGEERGCTTTFRVGRLD</sequence>
<dbReference type="RefSeq" id="WP_229880821.1">
    <property type="nucleotide sequence ID" value="NZ_BMWA01000010.1"/>
</dbReference>
<keyword evidence="2" id="KW-1185">Reference proteome</keyword>
<proteinExistence type="predicted"/>
<reference evidence="2" key="1">
    <citation type="journal article" date="2019" name="Int. J. Syst. Evol. Microbiol.">
        <title>The Global Catalogue of Microorganisms (GCM) 10K type strain sequencing project: providing services to taxonomists for standard genome sequencing and annotation.</title>
        <authorList>
            <consortium name="The Broad Institute Genomics Platform"/>
            <consortium name="The Broad Institute Genome Sequencing Center for Infectious Disease"/>
            <person name="Wu L."/>
            <person name="Ma J."/>
        </authorList>
    </citation>
    <scope>NUCLEOTIDE SEQUENCE [LARGE SCALE GENOMIC DNA]</scope>
    <source>
        <strain evidence="2">JCM 4855</strain>
    </source>
</reference>
<evidence type="ECO:0000313" key="2">
    <source>
        <dbReference type="Proteomes" id="UP001596409"/>
    </source>
</evidence>
<organism evidence="1 2">
    <name type="scientific">Streptomyces viridiviolaceus</name>
    <dbReference type="NCBI Taxonomy" id="68282"/>
    <lineage>
        <taxon>Bacteria</taxon>
        <taxon>Bacillati</taxon>
        <taxon>Actinomycetota</taxon>
        <taxon>Actinomycetes</taxon>
        <taxon>Kitasatosporales</taxon>
        <taxon>Streptomycetaceae</taxon>
        <taxon>Streptomyces</taxon>
    </lineage>
</organism>
<protein>
    <submittedName>
        <fullName evidence="1">Uncharacterized protein</fullName>
    </submittedName>
</protein>